<accession>A0A7D9HGF3</accession>
<feature type="non-terminal residue" evidence="1">
    <location>
        <position position="56"/>
    </location>
</feature>
<evidence type="ECO:0000313" key="2">
    <source>
        <dbReference type="Proteomes" id="UP001152795"/>
    </source>
</evidence>
<organism evidence="1 2">
    <name type="scientific">Paramuricea clavata</name>
    <name type="common">Red gorgonian</name>
    <name type="synonym">Violescent sea-whip</name>
    <dbReference type="NCBI Taxonomy" id="317549"/>
    <lineage>
        <taxon>Eukaryota</taxon>
        <taxon>Metazoa</taxon>
        <taxon>Cnidaria</taxon>
        <taxon>Anthozoa</taxon>
        <taxon>Octocorallia</taxon>
        <taxon>Malacalcyonacea</taxon>
        <taxon>Plexauridae</taxon>
        <taxon>Paramuricea</taxon>
    </lineage>
</organism>
<dbReference type="Proteomes" id="UP001152795">
    <property type="component" value="Unassembled WGS sequence"/>
</dbReference>
<comment type="caution">
    <text evidence="1">The sequence shown here is derived from an EMBL/GenBank/DDBJ whole genome shotgun (WGS) entry which is preliminary data.</text>
</comment>
<gene>
    <name evidence="1" type="ORF">PACLA_8A050101</name>
</gene>
<proteinExistence type="predicted"/>
<reference evidence="1" key="1">
    <citation type="submission" date="2020-04" db="EMBL/GenBank/DDBJ databases">
        <authorList>
            <person name="Alioto T."/>
            <person name="Alioto T."/>
            <person name="Gomez Garrido J."/>
        </authorList>
    </citation>
    <scope>NUCLEOTIDE SEQUENCE</scope>
    <source>
        <strain evidence="1">A484AB</strain>
    </source>
</reference>
<name>A0A7D9HGF3_PARCT</name>
<dbReference type="Gene3D" id="3.30.70.270">
    <property type="match status" value="1"/>
</dbReference>
<dbReference type="AlphaFoldDB" id="A0A7D9HGF3"/>
<dbReference type="EMBL" id="CACRXK020000439">
    <property type="protein sequence ID" value="CAB3981885.1"/>
    <property type="molecule type" value="Genomic_DNA"/>
</dbReference>
<dbReference type="InterPro" id="IPR043128">
    <property type="entry name" value="Rev_trsase/Diguanyl_cyclase"/>
</dbReference>
<evidence type="ECO:0000313" key="1">
    <source>
        <dbReference type="EMBL" id="CAB3981885.1"/>
    </source>
</evidence>
<keyword evidence="2" id="KW-1185">Reference proteome</keyword>
<dbReference type="OrthoDB" id="427924at2759"/>
<dbReference type="InterPro" id="IPR043502">
    <property type="entry name" value="DNA/RNA_pol_sf"/>
</dbReference>
<protein>
    <submittedName>
        <fullName evidence="1">Uncharacterized protein</fullName>
    </submittedName>
</protein>
<dbReference type="SUPFAM" id="SSF56672">
    <property type="entry name" value="DNA/RNA polymerases"/>
    <property type="match status" value="1"/>
</dbReference>
<sequence length="56" mass="6580">MRSTEAEHDENFLKVLDRILEINLKLKWDKCKFKVKEVGYVGYLLTAEGLKPDPEK</sequence>